<comment type="catalytic activity">
    <reaction evidence="12">
        <text>ATP + (deoxyribonucleotide)n-3'-hydroxyl + 5'-phospho-(deoxyribonucleotide)m = (deoxyribonucleotide)n+m + AMP + diphosphate.</text>
        <dbReference type="EC" id="6.5.1.1"/>
    </reaction>
</comment>
<dbReference type="CDD" id="cd07901">
    <property type="entry name" value="Adenylation_DNA_ligase_Arch_LigB"/>
    <property type="match status" value="1"/>
</dbReference>
<comment type="similarity">
    <text evidence="13">Belongs to the ATP-dependent DNA ligase family.</text>
</comment>
<keyword evidence="16" id="KW-1185">Reference proteome</keyword>
<dbReference type="PANTHER" id="PTHR45674:SF13">
    <property type="entry name" value="DNA LIGASE-RELATED"/>
    <property type="match status" value="1"/>
</dbReference>
<reference evidence="15 16" key="1">
    <citation type="submission" date="2024-09" db="EMBL/GenBank/DDBJ databases">
        <authorList>
            <person name="Sun Q."/>
            <person name="Mori K."/>
        </authorList>
    </citation>
    <scope>NUCLEOTIDE SEQUENCE [LARGE SCALE GENOMIC DNA]</scope>
    <source>
        <strain evidence="15 16">JCM 12763</strain>
    </source>
</reference>
<dbReference type="CDD" id="cd07972">
    <property type="entry name" value="OBF_DNA_ligase_Arch_LigB"/>
    <property type="match status" value="1"/>
</dbReference>
<evidence type="ECO:0000259" key="14">
    <source>
        <dbReference type="PROSITE" id="PS50160"/>
    </source>
</evidence>
<proteinExistence type="inferred from homology"/>
<gene>
    <name evidence="15" type="ORF">ACFFN0_06575</name>
</gene>
<feature type="domain" description="ATP-dependent DNA ligase family profile" evidence="14">
    <location>
        <begin position="313"/>
        <end position="436"/>
    </location>
</feature>
<keyword evidence="4" id="KW-0235">DNA replication</keyword>
<evidence type="ECO:0000256" key="13">
    <source>
        <dbReference type="RuleBase" id="RU004196"/>
    </source>
</evidence>
<evidence type="ECO:0000313" key="15">
    <source>
        <dbReference type="EMBL" id="MFB9731700.1"/>
    </source>
</evidence>
<dbReference type="InterPro" id="IPR012308">
    <property type="entry name" value="DNA_ligase_ATP-dep_N"/>
</dbReference>
<evidence type="ECO:0000256" key="3">
    <source>
        <dbReference type="ARBA" id="ARBA00022618"/>
    </source>
</evidence>
<keyword evidence="7" id="KW-0227">DNA damage</keyword>
<name>A0ABV5V1S9_9MICO</name>
<dbReference type="Pfam" id="PF04675">
    <property type="entry name" value="DNA_ligase_A_N"/>
    <property type="match status" value="1"/>
</dbReference>
<keyword evidence="10" id="KW-0234">DNA repair</keyword>
<evidence type="ECO:0000256" key="5">
    <source>
        <dbReference type="ARBA" id="ARBA00022723"/>
    </source>
</evidence>
<dbReference type="Gene3D" id="1.10.3260.10">
    <property type="entry name" value="DNA ligase, ATP-dependent, N-terminal domain"/>
    <property type="match status" value="1"/>
</dbReference>
<dbReference type="EC" id="6.5.1.1" evidence="1"/>
<dbReference type="NCBIfam" id="NF002868">
    <property type="entry name" value="PRK03180.1"/>
    <property type="match status" value="1"/>
</dbReference>
<dbReference type="Gene3D" id="2.40.50.140">
    <property type="entry name" value="Nucleic acid-binding proteins"/>
    <property type="match status" value="1"/>
</dbReference>
<evidence type="ECO:0000256" key="11">
    <source>
        <dbReference type="ARBA" id="ARBA00023306"/>
    </source>
</evidence>
<keyword evidence="9" id="KW-0233">DNA recombination</keyword>
<evidence type="ECO:0000256" key="4">
    <source>
        <dbReference type="ARBA" id="ARBA00022705"/>
    </source>
</evidence>
<dbReference type="PANTHER" id="PTHR45674">
    <property type="entry name" value="DNA LIGASE 1/3 FAMILY MEMBER"/>
    <property type="match status" value="1"/>
</dbReference>
<dbReference type="GO" id="GO:0003910">
    <property type="term" value="F:DNA ligase (ATP) activity"/>
    <property type="evidence" value="ECO:0007669"/>
    <property type="project" value="UniProtKB-EC"/>
</dbReference>
<evidence type="ECO:0000256" key="8">
    <source>
        <dbReference type="ARBA" id="ARBA00022840"/>
    </source>
</evidence>
<dbReference type="RefSeq" id="WP_141337630.1">
    <property type="nucleotide sequence ID" value="NZ_JBHMAX010000013.1"/>
</dbReference>
<dbReference type="InterPro" id="IPR012340">
    <property type="entry name" value="NA-bd_OB-fold"/>
</dbReference>
<keyword evidence="3" id="KW-0132">Cell division</keyword>
<accession>A0ABV5V1S9</accession>
<dbReference type="InterPro" id="IPR012309">
    <property type="entry name" value="DNA_ligase_ATP-dep_C"/>
</dbReference>
<evidence type="ECO:0000256" key="7">
    <source>
        <dbReference type="ARBA" id="ARBA00022763"/>
    </source>
</evidence>
<dbReference type="InterPro" id="IPR012310">
    <property type="entry name" value="DNA_ligase_ATP-dep_cent"/>
</dbReference>
<dbReference type="EMBL" id="JBHMAX010000013">
    <property type="protein sequence ID" value="MFB9731700.1"/>
    <property type="molecule type" value="Genomic_DNA"/>
</dbReference>
<evidence type="ECO:0000256" key="1">
    <source>
        <dbReference type="ARBA" id="ARBA00012727"/>
    </source>
</evidence>
<evidence type="ECO:0000256" key="12">
    <source>
        <dbReference type="ARBA" id="ARBA00034003"/>
    </source>
</evidence>
<comment type="caution">
    <text evidence="15">The sequence shown here is derived from an EMBL/GenBank/DDBJ whole genome shotgun (WGS) entry which is preliminary data.</text>
</comment>
<dbReference type="Pfam" id="PF01068">
    <property type="entry name" value="DNA_ligase_A_M"/>
    <property type="match status" value="1"/>
</dbReference>
<dbReference type="Gene3D" id="3.30.470.30">
    <property type="entry name" value="DNA ligase/mRNA capping enzyme"/>
    <property type="match status" value="1"/>
</dbReference>
<evidence type="ECO:0000256" key="9">
    <source>
        <dbReference type="ARBA" id="ARBA00023172"/>
    </source>
</evidence>
<keyword evidence="2 15" id="KW-0436">Ligase</keyword>
<organism evidence="15 16">
    <name type="scientific">Ornithinimicrobium kibberense</name>
    <dbReference type="NCBI Taxonomy" id="282060"/>
    <lineage>
        <taxon>Bacteria</taxon>
        <taxon>Bacillati</taxon>
        <taxon>Actinomycetota</taxon>
        <taxon>Actinomycetes</taxon>
        <taxon>Micrococcales</taxon>
        <taxon>Ornithinimicrobiaceae</taxon>
        <taxon>Ornithinimicrobium</taxon>
    </lineage>
</organism>
<keyword evidence="8" id="KW-0067">ATP-binding</keyword>
<dbReference type="NCBIfam" id="TIGR00574">
    <property type="entry name" value="dnl1"/>
    <property type="match status" value="1"/>
</dbReference>
<dbReference type="Proteomes" id="UP001589613">
    <property type="component" value="Unassembled WGS sequence"/>
</dbReference>
<keyword evidence="6" id="KW-0547">Nucleotide-binding</keyword>
<keyword evidence="11" id="KW-0131">Cell cycle</keyword>
<dbReference type="SUPFAM" id="SSF117018">
    <property type="entry name" value="ATP-dependent DNA ligase DNA-binding domain"/>
    <property type="match status" value="1"/>
</dbReference>
<dbReference type="Pfam" id="PF04679">
    <property type="entry name" value="DNA_ligase_A_C"/>
    <property type="match status" value="1"/>
</dbReference>
<dbReference type="SUPFAM" id="SSF56091">
    <property type="entry name" value="DNA ligase/mRNA capping enzyme, catalytic domain"/>
    <property type="match status" value="1"/>
</dbReference>
<dbReference type="InterPro" id="IPR036599">
    <property type="entry name" value="DNA_ligase_N_sf"/>
</dbReference>
<protein>
    <recommendedName>
        <fullName evidence="1">DNA ligase (ATP)</fullName>
        <ecNumber evidence="1">6.5.1.1</ecNumber>
    </recommendedName>
</protein>
<dbReference type="InterPro" id="IPR050191">
    <property type="entry name" value="ATP-dep_DNA_ligase"/>
</dbReference>
<sequence length="527" mass="56834">MRLSRVIETSAAVAATRSRLAKVDELARTLREAAGVTDREDDRASEDLPPGDRERLVRITADYLAGTLPQRTVGVGYRGLRDLPAPAEEPDLKVLEVDELLTRMAGLAGPGSAAARSAAVAALFGRATADEQRWLVGLITGELRQGASDGVLLPAVARAADVPETLVRRAVMLAGFTGPVAAAALLHGEEALAEIRLEVGRPLRPMLAGSEPDVPAALTHRRDPGTPVAVDTKVDGIRLQVHLDRAAEVPARLFTRSLDEITDRLPEVVDAILGLPADTAVLDGEVIALDPDGRPHPFQVTSARTASSADPGTLAQRTPVTTFLFDVLHLDGRDLVDEPAHVRWSVLDELAPHLVVPRVVTSAEDEATAFFEQVLAAGHEGVVVKDPDAPYAAGRRGAGWVKVKPRRTADLVVVGVEWGSGRRSGKLSNIHLAARRPGTDELVMVGKTFKGMTDALLEWQTERFLALETHRDGYVVHVRPEQVVEIAYDAVQTSRRYPGGIALRFARVLRYRDDKGPDEADTLDDLR</sequence>
<evidence type="ECO:0000256" key="6">
    <source>
        <dbReference type="ARBA" id="ARBA00022741"/>
    </source>
</evidence>
<dbReference type="SUPFAM" id="SSF50249">
    <property type="entry name" value="Nucleic acid-binding proteins"/>
    <property type="match status" value="1"/>
</dbReference>
<evidence type="ECO:0000256" key="10">
    <source>
        <dbReference type="ARBA" id="ARBA00023204"/>
    </source>
</evidence>
<keyword evidence="5" id="KW-0479">Metal-binding</keyword>
<dbReference type="InterPro" id="IPR000977">
    <property type="entry name" value="DNA_ligase_ATP-dep"/>
</dbReference>
<evidence type="ECO:0000256" key="2">
    <source>
        <dbReference type="ARBA" id="ARBA00022598"/>
    </source>
</evidence>
<evidence type="ECO:0000313" key="16">
    <source>
        <dbReference type="Proteomes" id="UP001589613"/>
    </source>
</evidence>
<dbReference type="PROSITE" id="PS50160">
    <property type="entry name" value="DNA_LIGASE_A3"/>
    <property type="match status" value="1"/>
</dbReference>